<dbReference type="Proteomes" id="UP001163603">
    <property type="component" value="Chromosome 4"/>
</dbReference>
<accession>A0ACC0YXE1</accession>
<name>A0ACC0YXE1_9ROSI</name>
<evidence type="ECO:0000313" key="2">
    <source>
        <dbReference type="Proteomes" id="UP001163603"/>
    </source>
</evidence>
<sequence length="1619" mass="177541">MPGEEVEDGIRNLFELDNSSQGQHFSHAVNGNWSVLDDNLWVGKQRHSVAPLNFNLKNYGVQKLVQSGNVLPSILKWAESYLSYRETVVVHYSVRGRSGESVSVPYKPNYTKLTPIPENNRSHSRNYQLNTNGSFLGNQGFQTGQNQPVFNDQHNLILRGLSIVKSQQEYESGTDSPTLTANSERSEITEVSTDFNFLRGQQQLAKDHQPGTVQPVPMQQPGFSDMQLLQQHMMFKQLQELQRQQQLQQLGDVRQQNPLNQLPAISKQVAGGQFSPLNGTPINDASQMFMNWVQSGASSGTQGVANRLMFSAEQGQSLRSMGLVSQPVEGSLYGTPVATAKGNMGQYSHIQGIPQAQKPTVQSSGFSNSFLRDQFTVSPDQASMTQGAFMSNQGFSGKNMFAQVPNPGLNSGILSGNLQEANSPQSNSSMKELNGRQEQTVWPAMQQKTTQHVPNQGLVPLDPMEEKILYNMDENIWDASFGRRSDMGTAGFGNMMENTDLSNSFPSLQSGSWSALMQSAVAEASSSDTGMQEEWSGLTFQNTEQSTDNQLSNFMEGDNQQTGWVDNNLPSASSFTSKPLHMFNDSNMSSSFPGFQHQGIQFSGEQREGLRQNGESMEKSPKVTGEWVDCNPQQKPSVEGSQQVQSFMHLNNAWAGQINERSEGDVQQQRMASHINLSAVPDTVKSHQATSQQILQNNQSDYMRHADISIAKREKESMGKGPQQISNGPHVYSNSYDGEAETYEKQKSYYPRENSNGSFNSKGLSGSEQGHASQFQFLGNVSSNAMGLEQAHLAHVQGNSRASEELPSGGDLRSLGSGGSNIAAQARLNHESQNMLELLNKVDQSREDGTTTHFGSADGNSMTKVPENEVHTSGAQLYNLSSTSQGFGLRLGPPSQRLTNSSHLLSAHSSPQAISYQNLRQANSDLKEKNQTWVASPSSFQTFPPTHELSPRAHWEDKASASGQTGTSSYLTMQGNSNAAYASSPSYMRNQPQMQFMSSAAVSSQASQATLANTTSRYQFLNRVASHDTPRQIYTNPLGQQFPVLEALPVSQPSVMTGISQQGESSARPHNVWTNVTIQRQPPVPSSMDPSNNSMISSPKGEYGSPEFGASEQQVSSETLDASQAAGSLHGLKPSPKHVSDSNALLSGSLLVRSNQQTFDREKNEDSHALTASEGNLVSVGQSLESSPQIPQKYSLMGQLQAVKNIENDPSRRVGQYEYNSKFGNLVDSGQGAGVQPNSFPSRDTNMMSLQDRPSTEMAKLGQSDSQNQPGSNVASNLTEHSQVNLRMAPSWFNKYGTLQNGQMLSPYDARLAKMAAGQLSLVKPPHNMHIQASVQRVDATDASQGGTVIPSALATLVGADHSLGPSVLPSDIANQSMAIARPKKRKIVTPEVLPWHKEVTQGSQRLQNMSMAEERWAQAANRLIEKMQDEVDILEDVPPVFRSKRRLVLTTQLMQQLLRPAPESILSADVASHYDSVIYSVSRLALGDACSLTYYPRNDLLEFMDDSSMISEKLDTSEGTCDQQFSEVVEKLTARVKKLENDFQRVEKAASIVDIRVECQELERFAVINRFAKFHIRGQADISGTSLSSVTPKPFPQRYVTALPMPRKLPEGLQCVSL</sequence>
<organism evidence="1 2">
    <name type="scientific">Pistacia integerrima</name>
    <dbReference type="NCBI Taxonomy" id="434235"/>
    <lineage>
        <taxon>Eukaryota</taxon>
        <taxon>Viridiplantae</taxon>
        <taxon>Streptophyta</taxon>
        <taxon>Embryophyta</taxon>
        <taxon>Tracheophyta</taxon>
        <taxon>Spermatophyta</taxon>
        <taxon>Magnoliopsida</taxon>
        <taxon>eudicotyledons</taxon>
        <taxon>Gunneridae</taxon>
        <taxon>Pentapetalae</taxon>
        <taxon>rosids</taxon>
        <taxon>malvids</taxon>
        <taxon>Sapindales</taxon>
        <taxon>Anacardiaceae</taxon>
        <taxon>Pistacia</taxon>
    </lineage>
</organism>
<reference evidence="2" key="1">
    <citation type="journal article" date="2023" name="G3 (Bethesda)">
        <title>Genome assembly and association tests identify interacting loci associated with vigor, precocity, and sex in interspecific pistachio rootstocks.</title>
        <authorList>
            <person name="Palmer W."/>
            <person name="Jacygrad E."/>
            <person name="Sagayaradj S."/>
            <person name="Cavanaugh K."/>
            <person name="Han R."/>
            <person name="Bertier L."/>
            <person name="Beede B."/>
            <person name="Kafkas S."/>
            <person name="Golino D."/>
            <person name="Preece J."/>
            <person name="Michelmore R."/>
        </authorList>
    </citation>
    <scope>NUCLEOTIDE SEQUENCE [LARGE SCALE GENOMIC DNA]</scope>
</reference>
<keyword evidence="2" id="KW-1185">Reference proteome</keyword>
<comment type="caution">
    <text evidence="1">The sequence shown here is derived from an EMBL/GenBank/DDBJ whole genome shotgun (WGS) entry which is preliminary data.</text>
</comment>
<dbReference type="EMBL" id="CM047739">
    <property type="protein sequence ID" value="KAJ0042065.1"/>
    <property type="molecule type" value="Genomic_DNA"/>
</dbReference>
<proteinExistence type="predicted"/>
<evidence type="ECO:0000313" key="1">
    <source>
        <dbReference type="EMBL" id="KAJ0042065.1"/>
    </source>
</evidence>
<protein>
    <submittedName>
        <fullName evidence="1">Uncharacterized protein</fullName>
    </submittedName>
</protein>
<gene>
    <name evidence="1" type="ORF">Pint_19028</name>
</gene>